<dbReference type="EMBL" id="BOOB01000082">
    <property type="protein sequence ID" value="GIH36963.1"/>
    <property type="molecule type" value="Genomic_DNA"/>
</dbReference>
<accession>A0ABQ4FQE8</accession>
<evidence type="ECO:0000313" key="1">
    <source>
        <dbReference type="EMBL" id="GIH36963.1"/>
    </source>
</evidence>
<dbReference type="Proteomes" id="UP000651728">
    <property type="component" value="Unassembled WGS sequence"/>
</dbReference>
<organism evidence="1 2">
    <name type="scientific">Microbispora amethystogenes</name>
    <dbReference type="NCBI Taxonomy" id="1427754"/>
    <lineage>
        <taxon>Bacteria</taxon>
        <taxon>Bacillati</taxon>
        <taxon>Actinomycetota</taxon>
        <taxon>Actinomycetes</taxon>
        <taxon>Streptosporangiales</taxon>
        <taxon>Streptosporangiaceae</taxon>
        <taxon>Microbispora</taxon>
    </lineage>
</organism>
<reference evidence="1 2" key="1">
    <citation type="submission" date="2021-01" db="EMBL/GenBank/DDBJ databases">
        <title>Whole genome shotgun sequence of Microbispora amethystogenes NBRC 101907.</title>
        <authorList>
            <person name="Komaki H."/>
            <person name="Tamura T."/>
        </authorList>
    </citation>
    <scope>NUCLEOTIDE SEQUENCE [LARGE SCALE GENOMIC DNA]</scope>
    <source>
        <strain evidence="1 2">NBRC 101907</strain>
    </source>
</reference>
<comment type="caution">
    <text evidence="1">The sequence shown here is derived from an EMBL/GenBank/DDBJ whole genome shotgun (WGS) entry which is preliminary data.</text>
</comment>
<evidence type="ECO:0008006" key="3">
    <source>
        <dbReference type="Google" id="ProtNLM"/>
    </source>
</evidence>
<keyword evidence="2" id="KW-1185">Reference proteome</keyword>
<gene>
    <name evidence="1" type="ORF">Mam01_71270</name>
</gene>
<sequence length="70" mass="7770">MPSKVIRIGYARISTRAQDRVLQMPARAAKNCQEIGEETASARNDHPKLRAAVTSAGTRQMELGHDRSHQ</sequence>
<protein>
    <recommendedName>
        <fullName evidence="3">Resolvase/invertase-type recombinase catalytic domain-containing protein</fullName>
    </recommendedName>
</protein>
<evidence type="ECO:0000313" key="2">
    <source>
        <dbReference type="Proteomes" id="UP000651728"/>
    </source>
</evidence>
<name>A0ABQ4FQE8_9ACTN</name>
<proteinExistence type="predicted"/>